<evidence type="ECO:0000313" key="15">
    <source>
        <dbReference type="EMBL" id="KAJ4482020.1"/>
    </source>
</evidence>
<feature type="region of interest" description="Disordered" evidence="13">
    <location>
        <begin position="752"/>
        <end position="921"/>
    </location>
</feature>
<name>A0A9W9DSC7_9AGAR</name>
<evidence type="ECO:0000256" key="2">
    <source>
        <dbReference type="ARBA" id="ARBA00010304"/>
    </source>
</evidence>
<feature type="compositionally biased region" description="Low complexity" evidence="13">
    <location>
        <begin position="832"/>
        <end position="842"/>
    </location>
</feature>
<evidence type="ECO:0000256" key="12">
    <source>
        <dbReference type="ARBA" id="ARBA00042677"/>
    </source>
</evidence>
<comment type="similarity">
    <text evidence="2">Belongs to the DNA repair metallo-beta-lactamase (DRMBL) family.</text>
</comment>
<feature type="domain" description="DNA repair metallo-beta-lactamase" evidence="14">
    <location>
        <begin position="373"/>
        <end position="430"/>
    </location>
</feature>
<evidence type="ECO:0000259" key="14">
    <source>
        <dbReference type="Pfam" id="PF07522"/>
    </source>
</evidence>
<dbReference type="Gene3D" id="3.40.50.12650">
    <property type="match status" value="1"/>
</dbReference>
<feature type="region of interest" description="Disordered" evidence="13">
    <location>
        <begin position="564"/>
        <end position="618"/>
    </location>
</feature>
<keyword evidence="3" id="KW-0540">Nuclease</keyword>
<dbReference type="InterPro" id="IPR036866">
    <property type="entry name" value="RibonucZ/Hydroxyglut_hydro"/>
</dbReference>
<keyword evidence="10" id="KW-0539">Nucleus</keyword>
<reference evidence="15" key="1">
    <citation type="submission" date="2022-08" db="EMBL/GenBank/DDBJ databases">
        <title>A Global Phylogenomic Analysis of the Shiitake Genus Lentinula.</title>
        <authorList>
            <consortium name="DOE Joint Genome Institute"/>
            <person name="Sierra-Patev S."/>
            <person name="Min B."/>
            <person name="Naranjo-Ortiz M."/>
            <person name="Looney B."/>
            <person name="Konkel Z."/>
            <person name="Slot J.C."/>
            <person name="Sakamoto Y."/>
            <person name="Steenwyk J.L."/>
            <person name="Rokas A."/>
            <person name="Carro J."/>
            <person name="Camarero S."/>
            <person name="Ferreira P."/>
            <person name="Molpeceres G."/>
            <person name="Ruiz-Duenas F.J."/>
            <person name="Serrano A."/>
            <person name="Henrissat B."/>
            <person name="Drula E."/>
            <person name="Hughes K.W."/>
            <person name="Mata J.L."/>
            <person name="Ishikawa N.K."/>
            <person name="Vargas-Isla R."/>
            <person name="Ushijima S."/>
            <person name="Smith C.A."/>
            <person name="Ahrendt S."/>
            <person name="Andreopoulos W."/>
            <person name="He G."/>
            <person name="Labutti K."/>
            <person name="Lipzen A."/>
            <person name="Ng V."/>
            <person name="Riley R."/>
            <person name="Sandor L."/>
            <person name="Barry K."/>
            <person name="Martinez A.T."/>
            <person name="Xiao Y."/>
            <person name="Gibbons J.G."/>
            <person name="Terashima K."/>
            <person name="Grigoriev I.V."/>
            <person name="Hibbett D.S."/>
        </authorList>
    </citation>
    <scope>NUCLEOTIDE SEQUENCE</scope>
    <source>
        <strain evidence="15">JLM2183</strain>
    </source>
</reference>
<dbReference type="Proteomes" id="UP001150266">
    <property type="component" value="Unassembled WGS sequence"/>
</dbReference>
<dbReference type="GO" id="GO:0003684">
    <property type="term" value="F:damaged DNA binding"/>
    <property type="evidence" value="ECO:0007669"/>
    <property type="project" value="TreeGrafter"/>
</dbReference>
<proteinExistence type="inferred from homology"/>
<keyword evidence="7" id="KW-0269">Exonuclease</keyword>
<keyword evidence="4" id="KW-0255">Endonuclease</keyword>
<evidence type="ECO:0000313" key="16">
    <source>
        <dbReference type="Proteomes" id="UP001150266"/>
    </source>
</evidence>
<feature type="compositionally biased region" description="Polar residues" evidence="13">
    <location>
        <begin position="564"/>
        <end position="576"/>
    </location>
</feature>
<dbReference type="PANTHER" id="PTHR23240">
    <property type="entry name" value="DNA CROSS-LINK REPAIR PROTEIN PSO2/SNM1-RELATED"/>
    <property type="match status" value="1"/>
</dbReference>
<dbReference type="SUPFAM" id="SSF56281">
    <property type="entry name" value="Metallo-hydrolase/oxidoreductase"/>
    <property type="match status" value="1"/>
</dbReference>
<evidence type="ECO:0000256" key="4">
    <source>
        <dbReference type="ARBA" id="ARBA00022759"/>
    </source>
</evidence>
<keyword evidence="9" id="KW-0234">DNA repair</keyword>
<sequence>MPPGTPFNSFALPYPIRVDCFSTISPSAPEPHNAALHLLSHTHADHIMGLQAKSFSQIVICSAPAKEMLLKHEVYKERALHEDKYRAEHNLTFRHLKVNPFVDSNGEIVLHGAKDLLKVLPMNTPTEIELEGDKKVTITLFDANHCPGAVMFLIEGAEGAILHTGDFRAENWFLESVKHNPYLQPYLAISDCAFQSKNNGILKTLEAIYLDTSCVMQNYQVPTKDDATNGLIALLKLYPPSTYFFINSWTWGYEDILKEIARTFNCKIHLDEYKHRIYSLLSSDPLLQTLGTTDPDETRFHACERFARCHHVNVDREGKFLNDDDDVLASENTFDSANRLLLGETSHKSWGITTANKKSKGIPEKLVVYINPVSSMTPDAWVEYQSATKQQLLSGKVNRSLLVPLSRHSPLPELQAFVSLFRPKRVIPNTLDPSLKNLDWAGIDRAFQNCCRKPQTIPADTVPAIPHAPVVEHLLFLEVAQECNTKFIQPHPDDDEDDVAVKNIVADATADADLKARAIAKKWLVGPGYGVEPSALKGRNGRRVDVLRSWLGLRKWDESQFDEQLSSPLCPETSSDVAKGKRKAGYHRQSQLLRQGSHKKSLTRQRNSSDNEFDSFDDEDNHARTAYKLFAHSDEAKDHDDQSHWERSSFSFNLSDEEDAAEVEASLTPSATIKDGSGIGGKSKIGIGRMTPESSPVRVVTLKLDGRQNETSRMTVDFITSTPNQNQYSSFRPGAFALSQSPLIAQARSLHFSPSSPVSSPSFSNKLVHRPQTPQKQVIRRKKLSKRTLDSPIHLISPSPSSKSGSRSRNSNSSSFNSGKRRRSDSTKNEGSNSSPLLSPLKNKNRASGRREIIEITLGEERPTKRYKEVPDEPHCADSDRPLTEVKSNTRLDQKNSCPDTSPLKKSNQRKLNHDQQDQAVSDSLMYQNRSRTPLRVSVTSPAVLTSKRVSPSRSQRHPYTRVARFSPHRIKSELLDIQLRTARKTALALSPEIPPTFEAKCARLEQRRDHARLKETNAVQYAFAEMMLNKRQVEEFAKKIRNNPTWSAQNDIGVDWERSRMLERRATEDIRRGKKPTFPPLECVQRLNNDDL</sequence>
<accession>A0A9W9DSC7</accession>
<dbReference type="EMBL" id="JAOTPV010000005">
    <property type="protein sequence ID" value="KAJ4482020.1"/>
    <property type="molecule type" value="Genomic_DNA"/>
</dbReference>
<dbReference type="AlphaFoldDB" id="A0A9W9DSC7"/>
<dbReference type="Gene3D" id="3.60.15.10">
    <property type="entry name" value="Ribonuclease Z/Hydroxyacylglutathione hydrolase-like"/>
    <property type="match status" value="1"/>
</dbReference>
<evidence type="ECO:0000256" key="3">
    <source>
        <dbReference type="ARBA" id="ARBA00022722"/>
    </source>
</evidence>
<evidence type="ECO:0000256" key="5">
    <source>
        <dbReference type="ARBA" id="ARBA00022763"/>
    </source>
</evidence>
<evidence type="ECO:0000256" key="1">
    <source>
        <dbReference type="ARBA" id="ARBA00004123"/>
    </source>
</evidence>
<keyword evidence="16" id="KW-1185">Reference proteome</keyword>
<dbReference type="Pfam" id="PF07522">
    <property type="entry name" value="DRMBL"/>
    <property type="match status" value="1"/>
</dbReference>
<comment type="caution">
    <text evidence="15">The sequence shown here is derived from an EMBL/GenBank/DDBJ whole genome shotgun (WGS) entry which is preliminary data.</text>
</comment>
<protein>
    <recommendedName>
        <fullName evidence="11">Protein artemis</fullName>
    </recommendedName>
    <alternativeName>
        <fullName evidence="12">DNA cross-link repair 1C protein</fullName>
    </alternativeName>
</protein>
<evidence type="ECO:0000256" key="11">
    <source>
        <dbReference type="ARBA" id="ARBA00039759"/>
    </source>
</evidence>
<comment type="subcellular location">
    <subcellularLocation>
        <location evidence="1">Nucleus</location>
    </subcellularLocation>
</comment>
<feature type="compositionally biased region" description="Polar residues" evidence="13">
    <location>
        <begin position="895"/>
        <end position="906"/>
    </location>
</feature>
<dbReference type="GO" id="GO:0006303">
    <property type="term" value="P:double-strand break repair via nonhomologous end joining"/>
    <property type="evidence" value="ECO:0007669"/>
    <property type="project" value="TreeGrafter"/>
</dbReference>
<feature type="compositionally biased region" description="Basic and acidic residues" evidence="13">
    <location>
        <begin position="849"/>
        <end position="894"/>
    </location>
</feature>
<dbReference type="GO" id="GO:0036297">
    <property type="term" value="P:interstrand cross-link repair"/>
    <property type="evidence" value="ECO:0007669"/>
    <property type="project" value="TreeGrafter"/>
</dbReference>
<gene>
    <name evidence="15" type="ORF">J3R30DRAFT_2114204</name>
</gene>
<evidence type="ECO:0000256" key="9">
    <source>
        <dbReference type="ARBA" id="ARBA00023204"/>
    </source>
</evidence>
<evidence type="ECO:0000256" key="7">
    <source>
        <dbReference type="ARBA" id="ARBA00022839"/>
    </source>
</evidence>
<evidence type="ECO:0000256" key="10">
    <source>
        <dbReference type="ARBA" id="ARBA00023242"/>
    </source>
</evidence>
<organism evidence="15 16">
    <name type="scientific">Lentinula aciculospora</name>
    <dbReference type="NCBI Taxonomy" id="153920"/>
    <lineage>
        <taxon>Eukaryota</taxon>
        <taxon>Fungi</taxon>
        <taxon>Dikarya</taxon>
        <taxon>Basidiomycota</taxon>
        <taxon>Agaricomycotina</taxon>
        <taxon>Agaricomycetes</taxon>
        <taxon>Agaricomycetidae</taxon>
        <taxon>Agaricales</taxon>
        <taxon>Marasmiineae</taxon>
        <taxon>Omphalotaceae</taxon>
        <taxon>Lentinula</taxon>
    </lineage>
</organism>
<dbReference type="GO" id="GO:0000723">
    <property type="term" value="P:telomere maintenance"/>
    <property type="evidence" value="ECO:0007669"/>
    <property type="project" value="TreeGrafter"/>
</dbReference>
<evidence type="ECO:0000256" key="8">
    <source>
        <dbReference type="ARBA" id="ARBA00023172"/>
    </source>
</evidence>
<keyword evidence="6" id="KW-0378">Hydrolase</keyword>
<keyword evidence="8" id="KW-0233">DNA recombination</keyword>
<feature type="compositionally biased region" description="Low complexity" evidence="13">
    <location>
        <begin position="752"/>
        <end position="764"/>
    </location>
</feature>
<feature type="compositionally biased region" description="Low complexity" evidence="13">
    <location>
        <begin position="797"/>
        <end position="818"/>
    </location>
</feature>
<dbReference type="GO" id="GO:0006310">
    <property type="term" value="P:DNA recombination"/>
    <property type="evidence" value="ECO:0007669"/>
    <property type="project" value="UniProtKB-KW"/>
</dbReference>
<dbReference type="PANTHER" id="PTHR23240:SF8">
    <property type="entry name" value="PROTEIN ARTEMIS"/>
    <property type="match status" value="1"/>
</dbReference>
<keyword evidence="5" id="KW-0227">DNA damage</keyword>
<dbReference type="InterPro" id="IPR011084">
    <property type="entry name" value="DRMBL"/>
</dbReference>
<evidence type="ECO:0000256" key="6">
    <source>
        <dbReference type="ARBA" id="ARBA00022801"/>
    </source>
</evidence>
<dbReference type="GO" id="GO:0005634">
    <property type="term" value="C:nucleus"/>
    <property type="evidence" value="ECO:0007669"/>
    <property type="project" value="UniProtKB-SubCell"/>
</dbReference>
<dbReference type="OrthoDB" id="5561659at2759"/>
<dbReference type="GO" id="GO:0035312">
    <property type="term" value="F:5'-3' DNA exonuclease activity"/>
    <property type="evidence" value="ECO:0007669"/>
    <property type="project" value="TreeGrafter"/>
</dbReference>
<dbReference type="GO" id="GO:0004519">
    <property type="term" value="F:endonuclease activity"/>
    <property type="evidence" value="ECO:0007669"/>
    <property type="project" value="UniProtKB-KW"/>
</dbReference>
<evidence type="ECO:0000256" key="13">
    <source>
        <dbReference type="SAM" id="MobiDB-lite"/>
    </source>
</evidence>